<evidence type="ECO:0000256" key="15">
    <source>
        <dbReference type="ARBA" id="ARBA00023136"/>
    </source>
</evidence>
<evidence type="ECO:0000259" key="21">
    <source>
        <dbReference type="PROSITE" id="PS51007"/>
    </source>
</evidence>
<evidence type="ECO:0000256" key="20">
    <source>
        <dbReference type="SAM" id="MobiDB-lite"/>
    </source>
</evidence>
<keyword evidence="5 17" id="KW-1003">Cell membrane</keyword>
<evidence type="ECO:0000256" key="12">
    <source>
        <dbReference type="ARBA" id="ARBA00022982"/>
    </source>
</evidence>
<evidence type="ECO:0000313" key="22">
    <source>
        <dbReference type="EMBL" id="SOE69087.1"/>
    </source>
</evidence>
<dbReference type="GO" id="GO:0008121">
    <property type="term" value="F:quinol-cytochrome-c reductase activity"/>
    <property type="evidence" value="ECO:0007669"/>
    <property type="project" value="UniProtKB-UniRule"/>
</dbReference>
<feature type="binding site" description="covalent" evidence="18">
    <location>
        <position position="79"/>
    </location>
    <ligand>
        <name>heme c</name>
        <dbReference type="ChEBI" id="CHEBI:61717"/>
        <label>1</label>
    </ligand>
</feature>
<dbReference type="PANTHER" id="PTHR33751:SF13">
    <property type="entry name" value="CYTOCHROME BC1 COMPLEX CYTOCHROME C SUBUNIT"/>
    <property type="match status" value="1"/>
</dbReference>
<dbReference type="InterPro" id="IPR009056">
    <property type="entry name" value="Cyt_c-like_dom"/>
</dbReference>
<evidence type="ECO:0000256" key="5">
    <source>
        <dbReference type="ARBA" id="ARBA00022475"/>
    </source>
</evidence>
<comment type="caution">
    <text evidence="17">Lacks conserved residue(s) required for the propagation of feature annotation.</text>
</comment>
<evidence type="ECO:0000256" key="1">
    <source>
        <dbReference type="ARBA" id="ARBA00004651"/>
    </source>
</evidence>
<sequence>MNKGTPRSMAMKPARQNRTQRSAGRRHPLATAALIVVGLLATGGTYALFTTSATAETSAAAEATIEDGGKLFAANCATCHGLNLQGTKQGPTLIGVGAASVDFQVGTGRMPLAATGPQAEKKPVQFTEEQVSALAEFVASKAPGPAIPSAEYLTGEGDASEGAELFRINCAMCHNVAGAGGALTEGKYAPPLAGIAPNHVYDAMLTGPQSMPVFNDDNITPEQKANVITYLKYLDETPSVGGFGLGNLGPVSEGLFIWIFGLGGIVAITIWLTARSN</sequence>
<dbReference type="Pfam" id="PF00034">
    <property type="entry name" value="Cytochrom_C"/>
    <property type="match status" value="1"/>
</dbReference>
<dbReference type="GO" id="GO:0005886">
    <property type="term" value="C:plasma membrane"/>
    <property type="evidence" value="ECO:0007669"/>
    <property type="project" value="UniProtKB-SubCell"/>
</dbReference>
<feature type="binding site" description="axial binding residue" evidence="19">
    <location>
        <position position="80"/>
    </location>
    <ligand>
        <name>heme c</name>
        <dbReference type="ChEBI" id="CHEBI:61717"/>
        <label>1</label>
    </ligand>
    <ligandPart>
        <name>Fe</name>
        <dbReference type="ChEBI" id="CHEBI:18248"/>
    </ligandPart>
</feature>
<evidence type="ECO:0000256" key="14">
    <source>
        <dbReference type="ARBA" id="ARBA00023004"/>
    </source>
</evidence>
<dbReference type="AlphaFoldDB" id="A0A2C8ZU94"/>
<gene>
    <name evidence="22" type="ORF">SAMN06296378_1902</name>
</gene>
<proteinExistence type="predicted"/>
<feature type="domain" description="Cytochrome c" evidence="21">
    <location>
        <begin position="63"/>
        <end position="142"/>
    </location>
</feature>
<dbReference type="EMBL" id="OCST01000004">
    <property type="protein sequence ID" value="SOE69087.1"/>
    <property type="molecule type" value="Genomic_DNA"/>
</dbReference>
<feature type="binding site" description="covalent" evidence="18">
    <location>
        <position position="170"/>
    </location>
    <ligand>
        <name>heme c</name>
        <dbReference type="ChEBI" id="CHEBI:61717"/>
        <label>2</label>
    </ligand>
</feature>
<organism evidence="22 23">
    <name type="scientific">Salinibacterium xinjiangense</name>
    <dbReference type="NCBI Taxonomy" id="386302"/>
    <lineage>
        <taxon>Bacteria</taxon>
        <taxon>Bacillati</taxon>
        <taxon>Actinomycetota</taxon>
        <taxon>Actinomycetes</taxon>
        <taxon>Micrococcales</taxon>
        <taxon>Microbacteriaceae</taxon>
        <taxon>Salinibacterium</taxon>
    </lineage>
</organism>
<evidence type="ECO:0000256" key="10">
    <source>
        <dbReference type="ARBA" id="ARBA00022737"/>
    </source>
</evidence>
<keyword evidence="15 17" id="KW-0472">Membrane</keyword>
<evidence type="ECO:0000256" key="16">
    <source>
        <dbReference type="ARBA" id="ARBA00029351"/>
    </source>
</evidence>
<reference evidence="22 23" key="1">
    <citation type="submission" date="2017-09" db="EMBL/GenBank/DDBJ databases">
        <authorList>
            <person name="Ehlers B."/>
            <person name="Leendertz F.H."/>
        </authorList>
    </citation>
    <scope>NUCLEOTIDE SEQUENCE [LARGE SCALE GENOMIC DNA]</scope>
    <source>
        <strain evidence="22 23">CGMCC 1.05381</strain>
    </source>
</reference>
<dbReference type="Pfam" id="PF13442">
    <property type="entry name" value="Cytochrome_CBB3"/>
    <property type="match status" value="1"/>
</dbReference>
<feature type="region of interest" description="Disordered" evidence="20">
    <location>
        <begin position="1"/>
        <end position="26"/>
    </location>
</feature>
<evidence type="ECO:0000256" key="13">
    <source>
        <dbReference type="ARBA" id="ARBA00022989"/>
    </source>
</evidence>
<evidence type="ECO:0000313" key="23">
    <source>
        <dbReference type="Proteomes" id="UP000219440"/>
    </source>
</evidence>
<accession>A0A2C8ZU94</accession>
<dbReference type="InterPro" id="IPR050597">
    <property type="entry name" value="Cytochrome_c_Oxidase_Subunit"/>
</dbReference>
<keyword evidence="7 17" id="KW-0679">Respiratory chain</keyword>
<feature type="binding site" description="covalent" evidence="18">
    <location>
        <position position="173"/>
    </location>
    <ligand>
        <name>heme c</name>
        <dbReference type="ChEBI" id="CHEBI:61717"/>
        <label>2</label>
    </ligand>
</feature>
<dbReference type="InterPro" id="IPR036909">
    <property type="entry name" value="Cyt_c-like_dom_sf"/>
</dbReference>
<keyword evidence="11 17" id="KW-1278">Translocase</keyword>
<dbReference type="InterPro" id="IPR009152">
    <property type="entry name" value="bc1_cytC-su"/>
</dbReference>
<evidence type="ECO:0000256" key="18">
    <source>
        <dbReference type="PIRSR" id="PIRSR000007-50"/>
    </source>
</evidence>
<evidence type="ECO:0000256" key="2">
    <source>
        <dbReference type="ARBA" id="ARBA00012951"/>
    </source>
</evidence>
<keyword evidence="23" id="KW-1185">Reference proteome</keyword>
<evidence type="ECO:0000256" key="8">
    <source>
        <dbReference type="ARBA" id="ARBA00022692"/>
    </source>
</evidence>
<feature type="binding site" description="axial binding residue" evidence="19">
    <location>
        <position position="174"/>
    </location>
    <ligand>
        <name>heme c</name>
        <dbReference type="ChEBI" id="CHEBI:61717"/>
        <label>2</label>
    </ligand>
    <ligandPart>
        <name>Fe</name>
        <dbReference type="ChEBI" id="CHEBI:18248"/>
    </ligandPart>
</feature>
<name>A0A2C8ZU94_9MICO</name>
<dbReference type="GO" id="GO:0020037">
    <property type="term" value="F:heme binding"/>
    <property type="evidence" value="ECO:0007669"/>
    <property type="project" value="UniProtKB-UniRule"/>
</dbReference>
<dbReference type="PROSITE" id="PS51007">
    <property type="entry name" value="CYTC"/>
    <property type="match status" value="2"/>
</dbReference>
<evidence type="ECO:0000256" key="17">
    <source>
        <dbReference type="PIRNR" id="PIRNR000007"/>
    </source>
</evidence>
<evidence type="ECO:0000256" key="4">
    <source>
        <dbReference type="ARBA" id="ARBA00022448"/>
    </source>
</evidence>
<keyword evidence="9 17" id="KW-0479">Metal-binding</keyword>
<feature type="binding site" description="covalent" evidence="18">
    <location>
        <position position="76"/>
    </location>
    <ligand>
        <name>heme c</name>
        <dbReference type="ChEBI" id="CHEBI:61717"/>
        <label>1</label>
    </ligand>
</feature>
<comment type="subcellular location">
    <subcellularLocation>
        <location evidence="1 17">Cell membrane</location>
        <topology evidence="1 17">Multi-pass membrane protein</topology>
    </subcellularLocation>
</comment>
<comment type="subunit">
    <text evidence="17">The cytochrome bc1 complex is composed of a cytochrome b (QcrB), the Rieske iron-sulfur protein (QcrA) and a diheme cytochrome c (QcrC) subunit.</text>
</comment>
<evidence type="ECO:0000256" key="3">
    <source>
        <dbReference type="ARBA" id="ARBA00017819"/>
    </source>
</evidence>
<protein>
    <recommendedName>
        <fullName evidence="3 17">Cytochrome bc1 complex cytochrome c subunit</fullName>
        <ecNumber evidence="2 17">7.1.1.8</ecNumber>
    </recommendedName>
</protein>
<keyword evidence="13 17" id="KW-1133">Transmembrane helix</keyword>
<comment type="catalytic activity">
    <reaction evidence="16 17">
        <text>a quinol + 2 Fe(III)-[cytochrome c](out) = a quinone + 2 Fe(II)-[cytochrome c](out) + 2 H(+)(out)</text>
        <dbReference type="Rhea" id="RHEA:11484"/>
        <dbReference type="Rhea" id="RHEA-COMP:10350"/>
        <dbReference type="Rhea" id="RHEA-COMP:14399"/>
        <dbReference type="ChEBI" id="CHEBI:15378"/>
        <dbReference type="ChEBI" id="CHEBI:24646"/>
        <dbReference type="ChEBI" id="CHEBI:29033"/>
        <dbReference type="ChEBI" id="CHEBI:29034"/>
        <dbReference type="ChEBI" id="CHEBI:132124"/>
        <dbReference type="EC" id="7.1.1.8"/>
    </reaction>
</comment>
<dbReference type="PIRSF" id="PIRSF000007">
    <property type="entry name" value="Ubiq_cycred_cyc"/>
    <property type="match status" value="1"/>
</dbReference>
<dbReference type="SUPFAM" id="SSF46626">
    <property type="entry name" value="Cytochrome c"/>
    <property type="match status" value="2"/>
</dbReference>
<dbReference type="Gene3D" id="1.10.760.10">
    <property type="entry name" value="Cytochrome c-like domain"/>
    <property type="match status" value="2"/>
</dbReference>
<keyword evidence="8 17" id="KW-0812">Transmembrane</keyword>
<keyword evidence="4 17" id="KW-0813">Transport</keyword>
<keyword evidence="6 17" id="KW-0349">Heme</keyword>
<evidence type="ECO:0000256" key="7">
    <source>
        <dbReference type="ARBA" id="ARBA00022660"/>
    </source>
</evidence>
<keyword evidence="10" id="KW-0677">Repeat</keyword>
<evidence type="ECO:0000256" key="6">
    <source>
        <dbReference type="ARBA" id="ARBA00022617"/>
    </source>
</evidence>
<evidence type="ECO:0000256" key="19">
    <source>
        <dbReference type="PIRSR" id="PIRSR000007-51"/>
    </source>
</evidence>
<dbReference type="EC" id="7.1.1.8" evidence="2 17"/>
<dbReference type="PANTHER" id="PTHR33751">
    <property type="entry name" value="CBB3-TYPE CYTOCHROME C OXIDASE SUBUNIT FIXP"/>
    <property type="match status" value="1"/>
</dbReference>
<evidence type="ECO:0000256" key="9">
    <source>
        <dbReference type="ARBA" id="ARBA00022723"/>
    </source>
</evidence>
<feature type="domain" description="Cytochrome c" evidence="21">
    <location>
        <begin position="157"/>
        <end position="235"/>
    </location>
</feature>
<dbReference type="Proteomes" id="UP000219440">
    <property type="component" value="Unassembled WGS sequence"/>
</dbReference>
<keyword evidence="14 17" id="KW-0408">Iron</keyword>
<feature type="transmembrane region" description="Helical" evidence="17">
    <location>
        <begin position="255"/>
        <end position="274"/>
    </location>
</feature>
<comment type="PTM">
    <text evidence="18">Binds 2 heme c groups covalently per subunit.</text>
</comment>
<evidence type="ECO:0000256" key="11">
    <source>
        <dbReference type="ARBA" id="ARBA00022967"/>
    </source>
</evidence>
<dbReference type="GO" id="GO:0005506">
    <property type="term" value="F:iron ion binding"/>
    <property type="evidence" value="ECO:0007669"/>
    <property type="project" value="UniProtKB-UniRule"/>
</dbReference>
<keyword evidence="12 17" id="KW-0249">Electron transport</keyword>